<feature type="domain" description="RecF/RecN/SMC N-terminal" evidence="15">
    <location>
        <begin position="3"/>
        <end position="356"/>
    </location>
</feature>
<evidence type="ECO:0000256" key="4">
    <source>
        <dbReference type="ARBA" id="ARBA00022490"/>
    </source>
</evidence>
<dbReference type="GO" id="GO:0006260">
    <property type="term" value="P:DNA replication"/>
    <property type="evidence" value="ECO:0007669"/>
    <property type="project" value="UniProtKB-UniRule"/>
</dbReference>
<evidence type="ECO:0000313" key="17">
    <source>
        <dbReference type="Proteomes" id="UP001211044"/>
    </source>
</evidence>
<evidence type="ECO:0000256" key="11">
    <source>
        <dbReference type="ARBA" id="ARBA00023236"/>
    </source>
</evidence>
<dbReference type="GO" id="GO:0000731">
    <property type="term" value="P:DNA synthesis involved in DNA repair"/>
    <property type="evidence" value="ECO:0007669"/>
    <property type="project" value="TreeGrafter"/>
</dbReference>
<dbReference type="Proteomes" id="UP001211044">
    <property type="component" value="Chromosome"/>
</dbReference>
<keyword evidence="5 13" id="KW-0235">DNA replication</keyword>
<dbReference type="PANTHER" id="PTHR32182:SF0">
    <property type="entry name" value="DNA REPLICATION AND REPAIR PROTEIN RECF"/>
    <property type="match status" value="1"/>
</dbReference>
<dbReference type="PROSITE" id="PS00618">
    <property type="entry name" value="RECF_2"/>
    <property type="match status" value="1"/>
</dbReference>
<keyword evidence="7 13" id="KW-0227">DNA damage</keyword>
<dbReference type="HAMAP" id="MF_00365">
    <property type="entry name" value="RecF"/>
    <property type="match status" value="1"/>
</dbReference>
<evidence type="ECO:0000256" key="1">
    <source>
        <dbReference type="ARBA" id="ARBA00004496"/>
    </source>
</evidence>
<evidence type="ECO:0000256" key="7">
    <source>
        <dbReference type="ARBA" id="ARBA00022763"/>
    </source>
</evidence>
<keyword evidence="4 13" id="KW-0963">Cytoplasm</keyword>
<dbReference type="GO" id="GO:0005524">
    <property type="term" value="F:ATP binding"/>
    <property type="evidence" value="ECO:0007669"/>
    <property type="project" value="UniProtKB-UniRule"/>
</dbReference>
<dbReference type="Gene3D" id="1.20.1050.90">
    <property type="entry name" value="RecF/RecN/SMC, N-terminal domain"/>
    <property type="match status" value="1"/>
</dbReference>
<dbReference type="GO" id="GO:0003697">
    <property type="term" value="F:single-stranded DNA binding"/>
    <property type="evidence" value="ECO:0007669"/>
    <property type="project" value="UniProtKB-UniRule"/>
</dbReference>
<evidence type="ECO:0000256" key="14">
    <source>
        <dbReference type="RuleBase" id="RU000578"/>
    </source>
</evidence>
<dbReference type="PANTHER" id="PTHR32182">
    <property type="entry name" value="DNA REPLICATION AND REPAIR PROTEIN RECF"/>
    <property type="match status" value="1"/>
</dbReference>
<dbReference type="RefSeq" id="WP_004807822.1">
    <property type="nucleotide sequence ID" value="NZ_CP116394.1"/>
</dbReference>
<evidence type="ECO:0000256" key="5">
    <source>
        <dbReference type="ARBA" id="ARBA00022705"/>
    </source>
</evidence>
<reference evidence="16" key="1">
    <citation type="submission" date="2023-01" db="EMBL/GenBank/DDBJ databases">
        <title>Comparative Genomic Analysis of the Clinically-Derived Winkia Strain NY0527 Provides Evidence into the Taxonomic Reassignment of Winkia neuii and Characterizes Their Virulence Traits.</title>
        <authorList>
            <person name="Cai X."/>
            <person name="Peng Y."/>
            <person name="Li M."/>
            <person name="Qiu Y."/>
            <person name="Wang Y."/>
            <person name="Xu L."/>
            <person name="Hou Q."/>
        </authorList>
    </citation>
    <scope>NUCLEOTIDE SEQUENCE</scope>
    <source>
        <strain evidence="16">NY0527</strain>
    </source>
</reference>
<dbReference type="InterPro" id="IPR001238">
    <property type="entry name" value="DNA-binding_RecF"/>
</dbReference>
<evidence type="ECO:0000313" key="16">
    <source>
        <dbReference type="EMBL" id="WCE46068.1"/>
    </source>
</evidence>
<organism evidence="16 17">
    <name type="scientific">Winkia neuii subsp. anitrata</name>
    <dbReference type="NCBI Taxonomy" id="29318"/>
    <lineage>
        <taxon>Bacteria</taxon>
        <taxon>Bacillati</taxon>
        <taxon>Actinomycetota</taxon>
        <taxon>Actinomycetes</taxon>
        <taxon>Actinomycetales</taxon>
        <taxon>Actinomycetaceae</taxon>
        <taxon>Winkia</taxon>
    </lineage>
</organism>
<dbReference type="InterPro" id="IPR003395">
    <property type="entry name" value="RecF/RecN/SMC_N"/>
</dbReference>
<keyword evidence="8 13" id="KW-0067">ATP-binding</keyword>
<comment type="similarity">
    <text evidence="2 13 14">Belongs to the RecF family.</text>
</comment>
<accession>A0AB38XP10</accession>
<evidence type="ECO:0000256" key="6">
    <source>
        <dbReference type="ARBA" id="ARBA00022741"/>
    </source>
</evidence>
<protein>
    <recommendedName>
        <fullName evidence="3 13">DNA replication and repair protein RecF</fullName>
    </recommendedName>
</protein>
<dbReference type="AlphaFoldDB" id="A0AB38XP10"/>
<dbReference type="GO" id="GO:0005737">
    <property type="term" value="C:cytoplasm"/>
    <property type="evidence" value="ECO:0007669"/>
    <property type="project" value="UniProtKB-SubCell"/>
</dbReference>
<evidence type="ECO:0000256" key="12">
    <source>
        <dbReference type="ARBA" id="ARBA00025401"/>
    </source>
</evidence>
<keyword evidence="11 13" id="KW-0742">SOS response</keyword>
<evidence type="ECO:0000256" key="2">
    <source>
        <dbReference type="ARBA" id="ARBA00008016"/>
    </source>
</evidence>
<dbReference type="PROSITE" id="PS00617">
    <property type="entry name" value="RECF_1"/>
    <property type="match status" value="1"/>
</dbReference>
<dbReference type="KEGG" id="wne:PIG85_00015"/>
<comment type="subcellular location">
    <subcellularLocation>
        <location evidence="1 13 14">Cytoplasm</location>
    </subcellularLocation>
</comment>
<proteinExistence type="inferred from homology"/>
<dbReference type="GO" id="GO:0006302">
    <property type="term" value="P:double-strand break repair"/>
    <property type="evidence" value="ECO:0007669"/>
    <property type="project" value="TreeGrafter"/>
</dbReference>
<dbReference type="Pfam" id="PF02463">
    <property type="entry name" value="SMC_N"/>
    <property type="match status" value="1"/>
</dbReference>
<evidence type="ECO:0000259" key="15">
    <source>
        <dbReference type="Pfam" id="PF02463"/>
    </source>
</evidence>
<keyword evidence="9 13" id="KW-0238">DNA-binding</keyword>
<feature type="binding site" evidence="13">
    <location>
        <begin position="30"/>
        <end position="37"/>
    </location>
    <ligand>
        <name>ATP</name>
        <dbReference type="ChEBI" id="CHEBI:30616"/>
    </ligand>
</feature>
<evidence type="ECO:0000256" key="8">
    <source>
        <dbReference type="ARBA" id="ARBA00022840"/>
    </source>
</evidence>
<evidence type="ECO:0000256" key="9">
    <source>
        <dbReference type="ARBA" id="ARBA00023125"/>
    </source>
</evidence>
<dbReference type="GO" id="GO:0009432">
    <property type="term" value="P:SOS response"/>
    <property type="evidence" value="ECO:0007669"/>
    <property type="project" value="UniProtKB-UniRule"/>
</dbReference>
<dbReference type="NCBIfam" id="TIGR00611">
    <property type="entry name" value="recf"/>
    <property type="match status" value="1"/>
</dbReference>
<dbReference type="InterPro" id="IPR018078">
    <property type="entry name" value="DNA-binding_RecF_CS"/>
</dbReference>
<dbReference type="Gene3D" id="3.40.50.300">
    <property type="entry name" value="P-loop containing nucleotide triphosphate hydrolases"/>
    <property type="match status" value="1"/>
</dbReference>
<keyword evidence="10 13" id="KW-0234">DNA repair</keyword>
<evidence type="ECO:0000256" key="13">
    <source>
        <dbReference type="HAMAP-Rule" id="MF_00365"/>
    </source>
</evidence>
<dbReference type="InterPro" id="IPR027417">
    <property type="entry name" value="P-loop_NTPase"/>
</dbReference>
<comment type="function">
    <text evidence="12 13 14">The RecF protein is involved in DNA metabolism; it is required for DNA replication and normal SOS inducibility. RecF binds preferentially to single-stranded, linear DNA. It also seems to bind ATP.</text>
</comment>
<sequence>MHLTDLALDDFRSYRHVVTRLSGGINVFLGKNGQGKTNLVEAVAYLSTFSSHRVAADTALVRIASAGEPTPSAGVIRARAVEDGHEKLLEVEIVRGKANRARLNRGSIRPKELLGIVRTVVFAPEDLQIVRGDPAGRRRFVDDLVVQLQPMMAPVYTEHDKILRQRSALLRTAGKKPASLSTLDVWDAHLAQVAAKIIAARARVVQSLAPLLVGAHAAIAEDARDLNISYQSSLAGKIAFAEADLLDPEIMEEKMGQALALLRPRELERGVNLVGAHRDDIFLALEQMPIKGYASHGETWSTALALRLAAFALLKDDGTEPILILDDVFAELDAHRRASLAKVMQASEQVIVTAAVGEDLPEIAEATYFDVTFDSDEGTQIERRDG</sequence>
<name>A0AB38XP10_9ACTO</name>
<gene>
    <name evidence="13 16" type="primary">recF</name>
    <name evidence="16" type="ORF">PIG85_00015</name>
</gene>
<dbReference type="SUPFAM" id="SSF52540">
    <property type="entry name" value="P-loop containing nucleoside triphosphate hydrolases"/>
    <property type="match status" value="1"/>
</dbReference>
<dbReference type="InterPro" id="IPR042174">
    <property type="entry name" value="RecF_2"/>
</dbReference>
<evidence type="ECO:0000256" key="10">
    <source>
        <dbReference type="ARBA" id="ARBA00023204"/>
    </source>
</evidence>
<dbReference type="EMBL" id="CP116394">
    <property type="protein sequence ID" value="WCE46068.1"/>
    <property type="molecule type" value="Genomic_DNA"/>
</dbReference>
<keyword evidence="6 13" id="KW-0547">Nucleotide-binding</keyword>
<evidence type="ECO:0000256" key="3">
    <source>
        <dbReference type="ARBA" id="ARBA00020170"/>
    </source>
</evidence>